<dbReference type="GO" id="GO:0016787">
    <property type="term" value="F:hydrolase activity"/>
    <property type="evidence" value="ECO:0007669"/>
    <property type="project" value="UniProtKB-KW"/>
</dbReference>
<evidence type="ECO:0000313" key="9">
    <source>
        <dbReference type="Ensembl" id="ENSPNAP00000000694.2"/>
    </source>
</evidence>
<reference evidence="9" key="2">
    <citation type="submission" date="2025-08" db="UniProtKB">
        <authorList>
            <consortium name="Ensembl"/>
        </authorList>
    </citation>
    <scope>IDENTIFICATION</scope>
</reference>
<accession>A0A3B4BQI8</accession>
<evidence type="ECO:0000256" key="6">
    <source>
        <dbReference type="ARBA" id="ARBA00022801"/>
    </source>
</evidence>
<proteinExistence type="inferred from homology"/>
<dbReference type="InterPro" id="IPR027806">
    <property type="entry name" value="HARBI1_dom"/>
</dbReference>
<evidence type="ECO:0000256" key="4">
    <source>
        <dbReference type="ARBA" id="ARBA00022722"/>
    </source>
</evidence>
<protein>
    <recommendedName>
        <fullName evidence="8">DDE Tnp4 domain-containing protein</fullName>
    </recommendedName>
</protein>
<dbReference type="GeneTree" id="ENSGT00940000163810"/>
<keyword evidence="7" id="KW-0539">Nucleus</keyword>
<dbReference type="Pfam" id="PF13359">
    <property type="entry name" value="DDE_Tnp_4"/>
    <property type="match status" value="1"/>
</dbReference>
<organism evidence="9 10">
    <name type="scientific">Pygocentrus nattereri</name>
    <name type="common">Red-bellied piranha</name>
    <dbReference type="NCBI Taxonomy" id="42514"/>
    <lineage>
        <taxon>Eukaryota</taxon>
        <taxon>Metazoa</taxon>
        <taxon>Chordata</taxon>
        <taxon>Craniata</taxon>
        <taxon>Vertebrata</taxon>
        <taxon>Euteleostomi</taxon>
        <taxon>Actinopterygii</taxon>
        <taxon>Neopterygii</taxon>
        <taxon>Teleostei</taxon>
        <taxon>Ostariophysi</taxon>
        <taxon>Characiformes</taxon>
        <taxon>Characoidei</taxon>
        <taxon>Pygocentrus</taxon>
    </lineage>
</organism>
<dbReference type="GO" id="GO:0046872">
    <property type="term" value="F:metal ion binding"/>
    <property type="evidence" value="ECO:0007669"/>
    <property type="project" value="UniProtKB-KW"/>
</dbReference>
<feature type="domain" description="DDE Tnp4" evidence="8">
    <location>
        <begin position="128"/>
        <end position="277"/>
    </location>
</feature>
<keyword evidence="5" id="KW-0479">Metal-binding</keyword>
<evidence type="ECO:0000259" key="8">
    <source>
        <dbReference type="Pfam" id="PF13359"/>
    </source>
</evidence>
<evidence type="ECO:0000256" key="5">
    <source>
        <dbReference type="ARBA" id="ARBA00022723"/>
    </source>
</evidence>
<comment type="cofactor">
    <cofactor evidence="1">
        <name>a divalent metal cation</name>
        <dbReference type="ChEBI" id="CHEBI:60240"/>
    </cofactor>
</comment>
<keyword evidence="6" id="KW-0378">Hydrolase</keyword>
<name>A0A3B4BQI8_PYGNA</name>
<comment type="subcellular location">
    <subcellularLocation>
        <location evidence="2">Nucleus</location>
    </subcellularLocation>
</comment>
<keyword evidence="4" id="KW-0540">Nuclease</keyword>
<comment type="similarity">
    <text evidence="3">Belongs to the HARBI1 family.</text>
</comment>
<dbReference type="AlphaFoldDB" id="A0A3B4BQI8"/>
<dbReference type="PANTHER" id="PTHR22930">
    <property type="match status" value="1"/>
</dbReference>
<evidence type="ECO:0000313" key="10">
    <source>
        <dbReference type="Proteomes" id="UP001501920"/>
    </source>
</evidence>
<reference evidence="9" key="3">
    <citation type="submission" date="2025-09" db="UniProtKB">
        <authorList>
            <consortium name="Ensembl"/>
        </authorList>
    </citation>
    <scope>IDENTIFICATION</scope>
</reference>
<dbReference type="PANTHER" id="PTHR22930:SF85">
    <property type="entry name" value="GH03217P-RELATED"/>
    <property type="match status" value="1"/>
</dbReference>
<evidence type="ECO:0000256" key="7">
    <source>
        <dbReference type="ARBA" id="ARBA00023242"/>
    </source>
</evidence>
<evidence type="ECO:0000256" key="1">
    <source>
        <dbReference type="ARBA" id="ARBA00001968"/>
    </source>
</evidence>
<evidence type="ECO:0000256" key="3">
    <source>
        <dbReference type="ARBA" id="ARBA00006958"/>
    </source>
</evidence>
<dbReference type="OMA" id="GWEVKAN"/>
<dbReference type="InterPro" id="IPR045249">
    <property type="entry name" value="HARBI1-like"/>
</dbReference>
<dbReference type="GO" id="GO:0004518">
    <property type="term" value="F:nuclease activity"/>
    <property type="evidence" value="ECO:0007669"/>
    <property type="project" value="UniProtKB-KW"/>
</dbReference>
<dbReference type="STRING" id="42514.ENSPNAP00000000694"/>
<dbReference type="Proteomes" id="UP001501920">
    <property type="component" value="Chromosome 1"/>
</dbReference>
<dbReference type="Ensembl" id="ENSPNAT00000013439.2">
    <property type="protein sequence ID" value="ENSPNAP00000000694.2"/>
    <property type="gene ID" value="ENSPNAG00000000390.2"/>
</dbReference>
<sequence>MGSAESPTASWTDIDWLHNVGMRQDTFTYLCNHPRPQLERQRTCYRAPLTVEQRVAVTLRRLSTNIEYQSILHLFGIGISTAHTVIQEVVSAIVRILKPLLIKVPKGNHLRNIVNGFRDKWGFPQCAGADYYNRKGYYSILLPGVADHKLMFWDISVGCPGKVHDSRVFGNSSIFQKGQSSKHFPPWSEGFQGVSVPVSIVADTAYPLLPWLQKPYPEGQGITQDQRMYNYRLSRARMCVERTFDRLKARWRCLLKRNGHSINVINKVVAACCTLHNLCQSRGEELDPMLLENVDDDGTRLTSLIYVLLL</sequence>
<reference evidence="9 10" key="1">
    <citation type="submission" date="2020-10" db="EMBL/GenBank/DDBJ databases">
        <title>Pygocentrus nattereri (red-bellied piranha) genome, fPygNat1, primary haplotype.</title>
        <authorList>
            <person name="Myers G."/>
            <person name="Meyer A."/>
            <person name="Karagic N."/>
            <person name="Pippel M."/>
            <person name="Winkler S."/>
            <person name="Tracey A."/>
            <person name="Wood J."/>
            <person name="Formenti G."/>
            <person name="Howe K."/>
            <person name="Fedrigo O."/>
            <person name="Jarvis E.D."/>
        </authorList>
    </citation>
    <scope>NUCLEOTIDE SEQUENCE [LARGE SCALE GENOMIC DNA]</scope>
</reference>
<dbReference type="GO" id="GO:0005634">
    <property type="term" value="C:nucleus"/>
    <property type="evidence" value="ECO:0007669"/>
    <property type="project" value="UniProtKB-SubCell"/>
</dbReference>
<evidence type="ECO:0000256" key="2">
    <source>
        <dbReference type="ARBA" id="ARBA00004123"/>
    </source>
</evidence>
<keyword evidence="10" id="KW-1185">Reference proteome</keyword>